<dbReference type="GO" id="GO:0008233">
    <property type="term" value="F:peptidase activity"/>
    <property type="evidence" value="ECO:0007669"/>
    <property type="project" value="InterPro"/>
</dbReference>
<organism evidence="3">
    <name type="scientific">bioreactor metagenome</name>
    <dbReference type="NCBI Taxonomy" id="1076179"/>
    <lineage>
        <taxon>unclassified sequences</taxon>
        <taxon>metagenomes</taxon>
        <taxon>ecological metagenomes</taxon>
    </lineage>
</organism>
<dbReference type="InterPro" id="IPR003709">
    <property type="entry name" value="VanY-like_core_dom"/>
</dbReference>
<feature type="region of interest" description="Disordered" evidence="1">
    <location>
        <begin position="46"/>
        <end position="68"/>
    </location>
</feature>
<dbReference type="InterPro" id="IPR009045">
    <property type="entry name" value="Zn_M74/Hedgehog-like"/>
</dbReference>
<name>A0A645CZI7_9ZZZZ</name>
<sequence>MKRFIHIVGLLLVLCVAAVFFMRYTDSERPNNGPSGRVQTSDEFQADNSHMSAPPLSRPSSSALSTNSPSKDILLVNAENPLPKDYRPKNLVNLYDKKHKHFQLAKADIEVCEAVYQAMDAMFTAAQKDGVRGFIITSGYRSREEQKEIFSTSADGFAANPGESEHETGLAFDVTSYGNENFELTPQFEWLSKHCAEYGFIIRYPKDKEDMTGVPFEPWHYRYVGTPHSKEIMDKGIALEEYLEPQ</sequence>
<evidence type="ECO:0000256" key="1">
    <source>
        <dbReference type="SAM" id="MobiDB-lite"/>
    </source>
</evidence>
<gene>
    <name evidence="3" type="ORF">SDC9_129390</name>
</gene>
<dbReference type="PANTHER" id="PTHR34385:SF1">
    <property type="entry name" value="PEPTIDOGLYCAN L-ALANYL-D-GLUTAMATE ENDOPEPTIDASE CWLK"/>
    <property type="match status" value="1"/>
</dbReference>
<evidence type="ECO:0000259" key="2">
    <source>
        <dbReference type="Pfam" id="PF02557"/>
    </source>
</evidence>
<dbReference type="GO" id="GO:0006508">
    <property type="term" value="P:proteolysis"/>
    <property type="evidence" value="ECO:0007669"/>
    <property type="project" value="InterPro"/>
</dbReference>
<dbReference type="Pfam" id="PF02557">
    <property type="entry name" value="VanY"/>
    <property type="match status" value="1"/>
</dbReference>
<dbReference type="CDD" id="cd14852">
    <property type="entry name" value="LD-carboxypeptidase"/>
    <property type="match status" value="1"/>
</dbReference>
<feature type="compositionally biased region" description="Low complexity" evidence="1">
    <location>
        <begin position="52"/>
        <end position="68"/>
    </location>
</feature>
<comment type="caution">
    <text evidence="3">The sequence shown here is derived from an EMBL/GenBank/DDBJ whole genome shotgun (WGS) entry which is preliminary data.</text>
</comment>
<feature type="domain" description="D-alanyl-D-alanine carboxypeptidase-like core" evidence="2">
    <location>
        <begin position="111"/>
        <end position="225"/>
    </location>
</feature>
<dbReference type="EMBL" id="VSSQ01031441">
    <property type="protein sequence ID" value="MPM82329.1"/>
    <property type="molecule type" value="Genomic_DNA"/>
</dbReference>
<protein>
    <recommendedName>
        <fullName evidence="2">D-alanyl-D-alanine carboxypeptidase-like core domain-containing protein</fullName>
    </recommendedName>
</protein>
<dbReference type="InterPro" id="IPR052179">
    <property type="entry name" value="DD-CPase-like"/>
</dbReference>
<dbReference type="SUPFAM" id="SSF55166">
    <property type="entry name" value="Hedgehog/DD-peptidase"/>
    <property type="match status" value="1"/>
</dbReference>
<accession>A0A645CZI7</accession>
<evidence type="ECO:0000313" key="3">
    <source>
        <dbReference type="EMBL" id="MPM82329.1"/>
    </source>
</evidence>
<reference evidence="3" key="1">
    <citation type="submission" date="2019-08" db="EMBL/GenBank/DDBJ databases">
        <authorList>
            <person name="Kucharzyk K."/>
            <person name="Murdoch R.W."/>
            <person name="Higgins S."/>
            <person name="Loffler F."/>
        </authorList>
    </citation>
    <scope>NUCLEOTIDE SEQUENCE</scope>
</reference>
<proteinExistence type="predicted"/>
<dbReference type="InterPro" id="IPR058193">
    <property type="entry name" value="VanY/YodJ_core_dom"/>
</dbReference>
<dbReference type="Gene3D" id="3.30.1380.10">
    <property type="match status" value="1"/>
</dbReference>
<dbReference type="AlphaFoldDB" id="A0A645CZI7"/>
<dbReference type="PANTHER" id="PTHR34385">
    <property type="entry name" value="D-ALANYL-D-ALANINE CARBOXYPEPTIDASE"/>
    <property type="match status" value="1"/>
</dbReference>